<dbReference type="AlphaFoldDB" id="A0A137NT27"/>
<evidence type="ECO:0000259" key="2">
    <source>
        <dbReference type="Pfam" id="PF03777"/>
    </source>
</evidence>
<dbReference type="Pfam" id="PF03777">
    <property type="entry name" value="ChpA-C"/>
    <property type="match status" value="1"/>
</dbReference>
<reference evidence="3 4" key="1">
    <citation type="journal article" date="2015" name="Genome Biol. Evol.">
        <title>Phylogenomic analyses indicate that early fungi evolved digesting cell walls of algal ancestors of land plants.</title>
        <authorList>
            <person name="Chang Y."/>
            <person name="Wang S."/>
            <person name="Sekimoto S."/>
            <person name="Aerts A.L."/>
            <person name="Choi C."/>
            <person name="Clum A."/>
            <person name="LaButti K.M."/>
            <person name="Lindquist E.A."/>
            <person name="Yee Ngan C."/>
            <person name="Ohm R.A."/>
            <person name="Salamov A.A."/>
            <person name="Grigoriev I.V."/>
            <person name="Spatafora J.W."/>
            <person name="Berbee M.L."/>
        </authorList>
    </citation>
    <scope>NUCLEOTIDE SEQUENCE [LARGE SCALE GENOMIC DNA]</scope>
    <source>
        <strain evidence="3 4">NRRL 28638</strain>
    </source>
</reference>
<protein>
    <recommendedName>
        <fullName evidence="2">Chaplin domain-containing protein</fullName>
    </recommendedName>
</protein>
<dbReference type="InterPro" id="IPR005528">
    <property type="entry name" value="ChpA-H"/>
</dbReference>
<evidence type="ECO:0000313" key="3">
    <source>
        <dbReference type="EMBL" id="KXN65947.1"/>
    </source>
</evidence>
<dbReference type="EMBL" id="KQ964792">
    <property type="protein sequence ID" value="KXN65947.1"/>
    <property type="molecule type" value="Genomic_DNA"/>
</dbReference>
<feature type="domain" description="Chaplin" evidence="2">
    <location>
        <begin position="10"/>
        <end position="52"/>
    </location>
</feature>
<feature type="region of interest" description="Disordered" evidence="1">
    <location>
        <begin position="53"/>
        <end position="75"/>
    </location>
</feature>
<organism evidence="3 4">
    <name type="scientific">Conidiobolus coronatus (strain ATCC 28846 / CBS 209.66 / NRRL 28638)</name>
    <name type="common">Delacroixia coronata</name>
    <dbReference type="NCBI Taxonomy" id="796925"/>
    <lineage>
        <taxon>Eukaryota</taxon>
        <taxon>Fungi</taxon>
        <taxon>Fungi incertae sedis</taxon>
        <taxon>Zoopagomycota</taxon>
        <taxon>Entomophthoromycotina</taxon>
        <taxon>Entomophthoromycetes</taxon>
        <taxon>Entomophthorales</taxon>
        <taxon>Ancylistaceae</taxon>
        <taxon>Conidiobolus</taxon>
    </lineage>
</organism>
<name>A0A137NT27_CONC2</name>
<accession>A0A137NT27</accession>
<proteinExistence type="predicted"/>
<evidence type="ECO:0000256" key="1">
    <source>
        <dbReference type="SAM" id="MobiDB-lite"/>
    </source>
</evidence>
<sequence length="75" mass="8094">ISFSAPVPKSNSHGSIADNYIRAALHMPQNTCSQQAKIIGGVNVSFDNSCENTAIESDTDDHSNSGNRHRSDDDF</sequence>
<feature type="non-terminal residue" evidence="3">
    <location>
        <position position="1"/>
    </location>
</feature>
<gene>
    <name evidence="3" type="ORF">CONCODRAFT_12333</name>
</gene>
<dbReference type="Proteomes" id="UP000070444">
    <property type="component" value="Unassembled WGS sequence"/>
</dbReference>
<evidence type="ECO:0000313" key="4">
    <source>
        <dbReference type="Proteomes" id="UP000070444"/>
    </source>
</evidence>
<keyword evidence="4" id="KW-1185">Reference proteome</keyword>